<protein>
    <submittedName>
        <fullName evidence="6">Transcriptional regulator</fullName>
    </submittedName>
</protein>
<sequence>MQKQNMTEELINDYTRIAYYYHKAGFTQEEIAKKMSMSRQRVNRILAECIELGIVQIQVVNINENYMDIETSLEKKFNLKGVYVINNLIEKNIHEDLGIAAGRYIGKFIKDGDIIGFSRGRATAALVEHMPLLQRENLTVTQLLGSENNDRENIAVDDIVHHFAAKLQAKATKLYAPVLVQDSELQKSIIKEPFFRDAYHVVKNCNVAIVGIGTSSSQVEHLSPLYAIKKAELDNITGEVSTHFFDALGRPVVPTFRNRIIAITLEDYLNIPVRIGIAGLPVKADAIYAALKGGYINVLVTDLETAKILEKKS</sequence>
<dbReference type="SUPFAM" id="SSF100950">
    <property type="entry name" value="NagB/RpiA/CoA transferase-like"/>
    <property type="match status" value="1"/>
</dbReference>
<dbReference type="Proteomes" id="UP000262969">
    <property type="component" value="Unassembled WGS sequence"/>
</dbReference>
<accession>A0A3D2X7P9</accession>
<evidence type="ECO:0000256" key="2">
    <source>
        <dbReference type="ARBA" id="ARBA00023015"/>
    </source>
</evidence>
<comment type="caution">
    <text evidence="6">The sequence shown here is derived from an EMBL/GenBank/DDBJ whole genome shotgun (WGS) entry which is preliminary data.</text>
</comment>
<feature type="domain" description="Sugar-binding" evidence="5">
    <location>
        <begin position="64"/>
        <end position="309"/>
    </location>
</feature>
<keyword evidence="2" id="KW-0805">Transcription regulation</keyword>
<dbReference type="InterPro" id="IPR051054">
    <property type="entry name" value="SorC_transcr_regulators"/>
</dbReference>
<keyword evidence="4" id="KW-0804">Transcription</keyword>
<proteinExistence type="inferred from homology"/>
<dbReference type="InterPro" id="IPR037171">
    <property type="entry name" value="NagB/RpiA_transferase-like"/>
</dbReference>
<evidence type="ECO:0000256" key="3">
    <source>
        <dbReference type="ARBA" id="ARBA00023125"/>
    </source>
</evidence>
<keyword evidence="3" id="KW-0238">DNA-binding</keyword>
<dbReference type="InterPro" id="IPR007324">
    <property type="entry name" value="Sugar-bd_dom_put"/>
</dbReference>
<evidence type="ECO:0000313" key="6">
    <source>
        <dbReference type="EMBL" id="HCL02368.1"/>
    </source>
</evidence>
<dbReference type="GO" id="GO:0030246">
    <property type="term" value="F:carbohydrate binding"/>
    <property type="evidence" value="ECO:0007669"/>
    <property type="project" value="InterPro"/>
</dbReference>
<organism evidence="6 7">
    <name type="scientific">Lachnoclostridium phytofermentans</name>
    <dbReference type="NCBI Taxonomy" id="66219"/>
    <lineage>
        <taxon>Bacteria</taxon>
        <taxon>Bacillati</taxon>
        <taxon>Bacillota</taxon>
        <taxon>Clostridia</taxon>
        <taxon>Lachnospirales</taxon>
        <taxon>Lachnospiraceae</taxon>
    </lineage>
</organism>
<dbReference type="Gene3D" id="1.10.10.10">
    <property type="entry name" value="Winged helix-like DNA-binding domain superfamily/Winged helix DNA-binding domain"/>
    <property type="match status" value="1"/>
</dbReference>
<comment type="similarity">
    <text evidence="1">Belongs to the SorC transcriptional regulatory family.</text>
</comment>
<dbReference type="EMBL" id="DPVV01000264">
    <property type="protein sequence ID" value="HCL02368.1"/>
    <property type="molecule type" value="Genomic_DNA"/>
</dbReference>
<dbReference type="InterPro" id="IPR036388">
    <property type="entry name" value="WH-like_DNA-bd_sf"/>
</dbReference>
<evidence type="ECO:0000256" key="4">
    <source>
        <dbReference type="ARBA" id="ARBA00023163"/>
    </source>
</evidence>
<dbReference type="AlphaFoldDB" id="A0A3D2X7P9"/>
<dbReference type="PANTHER" id="PTHR34294">
    <property type="entry name" value="TRANSCRIPTIONAL REGULATOR-RELATED"/>
    <property type="match status" value="1"/>
</dbReference>
<gene>
    <name evidence="6" type="ORF">DHW61_08135</name>
</gene>
<evidence type="ECO:0000256" key="1">
    <source>
        <dbReference type="ARBA" id="ARBA00010466"/>
    </source>
</evidence>
<dbReference type="Gene3D" id="3.40.50.1360">
    <property type="match status" value="1"/>
</dbReference>
<evidence type="ECO:0000259" key="5">
    <source>
        <dbReference type="Pfam" id="PF04198"/>
    </source>
</evidence>
<name>A0A3D2X7P9_9FIRM</name>
<reference evidence="6 7" key="1">
    <citation type="journal article" date="2018" name="Nat. Biotechnol.">
        <title>A standardized bacterial taxonomy based on genome phylogeny substantially revises the tree of life.</title>
        <authorList>
            <person name="Parks D.H."/>
            <person name="Chuvochina M."/>
            <person name="Waite D.W."/>
            <person name="Rinke C."/>
            <person name="Skarshewski A."/>
            <person name="Chaumeil P.A."/>
            <person name="Hugenholtz P."/>
        </authorList>
    </citation>
    <scope>NUCLEOTIDE SEQUENCE [LARGE SCALE GENOMIC DNA]</scope>
    <source>
        <strain evidence="6">UBA11728</strain>
    </source>
</reference>
<dbReference type="GO" id="GO:0003677">
    <property type="term" value="F:DNA binding"/>
    <property type="evidence" value="ECO:0007669"/>
    <property type="project" value="UniProtKB-KW"/>
</dbReference>
<dbReference type="Pfam" id="PF04198">
    <property type="entry name" value="Sugar-bind"/>
    <property type="match status" value="1"/>
</dbReference>
<evidence type="ECO:0000313" key="7">
    <source>
        <dbReference type="Proteomes" id="UP000262969"/>
    </source>
</evidence>
<dbReference type="PANTHER" id="PTHR34294:SF1">
    <property type="entry name" value="TRANSCRIPTIONAL REGULATOR LSRR"/>
    <property type="match status" value="1"/>
</dbReference>